<evidence type="ECO:0000256" key="6">
    <source>
        <dbReference type="ARBA" id="ARBA00022725"/>
    </source>
</evidence>
<evidence type="ECO:0000256" key="4">
    <source>
        <dbReference type="ARBA" id="ARBA00022606"/>
    </source>
</evidence>
<dbReference type="PRINTS" id="PR00245">
    <property type="entry name" value="OLFACTORYR"/>
</dbReference>
<feature type="transmembrane region" description="Helical" evidence="12">
    <location>
        <begin position="23"/>
        <end position="47"/>
    </location>
</feature>
<evidence type="ECO:0000256" key="3">
    <source>
        <dbReference type="ARBA" id="ARBA00022475"/>
    </source>
</evidence>
<dbReference type="Proteomes" id="UP000006813">
    <property type="component" value="Unassembled WGS sequence"/>
</dbReference>
<evidence type="ECO:0000256" key="7">
    <source>
        <dbReference type="ARBA" id="ARBA00022989"/>
    </source>
</evidence>
<dbReference type="PROSITE" id="PS50262">
    <property type="entry name" value="G_PROTEIN_RECEP_F1_2"/>
    <property type="match status" value="1"/>
</dbReference>
<dbReference type="InterPro" id="IPR017452">
    <property type="entry name" value="GPCR_Rhodpsn_7TM"/>
</dbReference>
<comment type="similarity">
    <text evidence="2">Belongs to the G-protein coupled receptor 1 family.</text>
</comment>
<dbReference type="GO" id="GO:0004930">
    <property type="term" value="F:G protein-coupled receptor activity"/>
    <property type="evidence" value="ECO:0007669"/>
    <property type="project" value="UniProtKB-KW"/>
</dbReference>
<keyword evidence="3" id="KW-1003">Cell membrane</keyword>
<feature type="transmembrane region" description="Helical" evidence="12">
    <location>
        <begin position="80"/>
        <end position="108"/>
    </location>
</feature>
<accession>G5B4K0</accession>
<feature type="domain" description="G-protein coupled receptors family 1 profile" evidence="13">
    <location>
        <begin position="1"/>
        <end position="172"/>
    </location>
</feature>
<keyword evidence="6" id="KW-0552">Olfaction</keyword>
<dbReference type="Gene3D" id="1.20.1070.10">
    <property type="entry name" value="Rhodopsin 7-helix transmembrane proteins"/>
    <property type="match status" value="1"/>
</dbReference>
<evidence type="ECO:0000256" key="12">
    <source>
        <dbReference type="SAM" id="Phobius"/>
    </source>
</evidence>
<sequence length="206" mass="23466">MAYDGYVAIYNTLVYSEKVSPRVYIPLIMASYVGGLLYATVHTLAAFTLSCGSSEIRHVICDIPPLLPVSCSDTHTNQILLFYFVGTIDVVTILIVLLSYGFILLAILRMHSTEKKQKVFSICGSHQTRVSIYHGTIPFIYERLSSSYTLEHNIVVFMFYTIVITMLNPIIYSLRNKEAKEAMKIILERNLFLTKVYFKNLLSLKQ</sequence>
<feature type="transmembrane region" description="Helical" evidence="12">
    <location>
        <begin position="154"/>
        <end position="174"/>
    </location>
</feature>
<comment type="subcellular location">
    <subcellularLocation>
        <location evidence="1">Cell membrane</location>
        <topology evidence="1">Multi-pass membrane protein</topology>
    </subcellularLocation>
</comment>
<keyword evidence="10 14" id="KW-0675">Receptor</keyword>
<evidence type="ECO:0000259" key="13">
    <source>
        <dbReference type="PROSITE" id="PS50262"/>
    </source>
</evidence>
<evidence type="ECO:0000256" key="11">
    <source>
        <dbReference type="ARBA" id="ARBA00023224"/>
    </source>
</evidence>
<dbReference type="FunFam" id="1.10.1220.70:FF:000001">
    <property type="entry name" value="Olfactory receptor"/>
    <property type="match status" value="1"/>
</dbReference>
<keyword evidence="9 12" id="KW-0472">Membrane</keyword>
<evidence type="ECO:0000256" key="1">
    <source>
        <dbReference type="ARBA" id="ARBA00004651"/>
    </source>
</evidence>
<keyword evidence="4" id="KW-0716">Sensory transduction</keyword>
<dbReference type="InterPro" id="IPR000725">
    <property type="entry name" value="Olfact_rcpt"/>
</dbReference>
<dbReference type="GO" id="GO:0004984">
    <property type="term" value="F:olfactory receptor activity"/>
    <property type="evidence" value="ECO:0007669"/>
    <property type="project" value="InterPro"/>
</dbReference>
<organism evidence="14 15">
    <name type="scientific">Heterocephalus glaber</name>
    <name type="common">Naked mole rat</name>
    <dbReference type="NCBI Taxonomy" id="10181"/>
    <lineage>
        <taxon>Eukaryota</taxon>
        <taxon>Metazoa</taxon>
        <taxon>Chordata</taxon>
        <taxon>Craniata</taxon>
        <taxon>Vertebrata</taxon>
        <taxon>Euteleostomi</taxon>
        <taxon>Mammalia</taxon>
        <taxon>Eutheria</taxon>
        <taxon>Euarchontoglires</taxon>
        <taxon>Glires</taxon>
        <taxon>Rodentia</taxon>
        <taxon>Hystricomorpha</taxon>
        <taxon>Bathyergidae</taxon>
        <taxon>Heterocephalus</taxon>
    </lineage>
</organism>
<reference evidence="14 15" key="1">
    <citation type="journal article" date="2011" name="Nature">
        <title>Genome sequencing reveals insights into physiology and longevity of the naked mole rat.</title>
        <authorList>
            <person name="Kim E.B."/>
            <person name="Fang X."/>
            <person name="Fushan A.A."/>
            <person name="Huang Z."/>
            <person name="Lobanov A.V."/>
            <person name="Han L."/>
            <person name="Marino S.M."/>
            <person name="Sun X."/>
            <person name="Turanov A.A."/>
            <person name="Yang P."/>
            <person name="Yim S.H."/>
            <person name="Zhao X."/>
            <person name="Kasaikina M.V."/>
            <person name="Stoletzki N."/>
            <person name="Peng C."/>
            <person name="Polak P."/>
            <person name="Xiong Z."/>
            <person name="Kiezun A."/>
            <person name="Zhu Y."/>
            <person name="Chen Y."/>
            <person name="Kryukov G.V."/>
            <person name="Zhang Q."/>
            <person name="Peshkin L."/>
            <person name="Yang L."/>
            <person name="Bronson R.T."/>
            <person name="Buffenstein R."/>
            <person name="Wang B."/>
            <person name="Han C."/>
            <person name="Li Q."/>
            <person name="Chen L."/>
            <person name="Zhao W."/>
            <person name="Sunyaev S.R."/>
            <person name="Park T.J."/>
            <person name="Zhang G."/>
            <person name="Wang J."/>
            <person name="Gladyshev V.N."/>
        </authorList>
    </citation>
    <scope>NUCLEOTIDE SEQUENCE [LARGE SCALE GENOMIC DNA]</scope>
</reference>
<evidence type="ECO:0000256" key="9">
    <source>
        <dbReference type="ARBA" id="ARBA00023136"/>
    </source>
</evidence>
<dbReference type="EMBL" id="JH168474">
    <property type="protein sequence ID" value="EHB04211.1"/>
    <property type="molecule type" value="Genomic_DNA"/>
</dbReference>
<keyword evidence="7 12" id="KW-1133">Transmembrane helix</keyword>
<keyword evidence="8" id="KW-0297">G-protein coupled receptor</keyword>
<dbReference type="AlphaFoldDB" id="G5B4K0"/>
<evidence type="ECO:0000313" key="14">
    <source>
        <dbReference type="EMBL" id="EHB04211.1"/>
    </source>
</evidence>
<evidence type="ECO:0000313" key="15">
    <source>
        <dbReference type="Proteomes" id="UP000006813"/>
    </source>
</evidence>
<evidence type="ECO:0000256" key="2">
    <source>
        <dbReference type="ARBA" id="ARBA00010663"/>
    </source>
</evidence>
<name>G5B4K0_HETGA</name>
<keyword evidence="5 12" id="KW-0812">Transmembrane</keyword>
<dbReference type="InParanoid" id="G5B4K0"/>
<protein>
    <submittedName>
        <fullName evidence="14">Olfactory receptor 1094</fullName>
    </submittedName>
</protein>
<dbReference type="Pfam" id="PF13853">
    <property type="entry name" value="7tm_4"/>
    <property type="match status" value="1"/>
</dbReference>
<evidence type="ECO:0000256" key="8">
    <source>
        <dbReference type="ARBA" id="ARBA00023040"/>
    </source>
</evidence>
<keyword evidence="11" id="KW-0807">Transducer</keyword>
<evidence type="ECO:0000256" key="10">
    <source>
        <dbReference type="ARBA" id="ARBA00023170"/>
    </source>
</evidence>
<evidence type="ECO:0000256" key="5">
    <source>
        <dbReference type="ARBA" id="ARBA00022692"/>
    </source>
</evidence>
<dbReference type="GO" id="GO:0005886">
    <property type="term" value="C:plasma membrane"/>
    <property type="evidence" value="ECO:0007669"/>
    <property type="project" value="UniProtKB-SubCell"/>
</dbReference>
<dbReference type="PANTHER" id="PTHR48018">
    <property type="entry name" value="OLFACTORY RECEPTOR"/>
    <property type="match status" value="1"/>
</dbReference>
<proteinExistence type="inferred from homology"/>
<dbReference type="SUPFAM" id="SSF81321">
    <property type="entry name" value="Family A G protein-coupled receptor-like"/>
    <property type="match status" value="1"/>
</dbReference>
<gene>
    <name evidence="14" type="ORF">GW7_01031</name>
</gene>